<name>A0A9P1GIH7_9DINO</name>
<reference evidence="3 4" key="2">
    <citation type="submission" date="2024-05" db="EMBL/GenBank/DDBJ databases">
        <authorList>
            <person name="Chen Y."/>
            <person name="Shah S."/>
            <person name="Dougan E. K."/>
            <person name="Thang M."/>
            <person name="Chan C."/>
        </authorList>
    </citation>
    <scope>NUCLEOTIDE SEQUENCE [LARGE SCALE GENOMIC DNA]</scope>
</reference>
<dbReference type="Proteomes" id="UP001152797">
    <property type="component" value="Unassembled WGS sequence"/>
</dbReference>
<dbReference type="InterPro" id="IPR013078">
    <property type="entry name" value="His_Pase_superF_clade-1"/>
</dbReference>
<dbReference type="EMBL" id="CAMXCT010005190">
    <property type="protein sequence ID" value="CAI4011637.1"/>
    <property type="molecule type" value="Genomic_DNA"/>
</dbReference>
<evidence type="ECO:0000313" key="4">
    <source>
        <dbReference type="Proteomes" id="UP001152797"/>
    </source>
</evidence>
<dbReference type="InterPro" id="IPR029033">
    <property type="entry name" value="His_PPase_superfam"/>
</dbReference>
<dbReference type="Pfam" id="PF00300">
    <property type="entry name" value="His_Phos_1"/>
    <property type="match status" value="1"/>
</dbReference>
<dbReference type="PANTHER" id="PTHR16469:SF27">
    <property type="entry name" value="UBIQUITIN-ASSOCIATED AND SH3 DOMAIN-CONTAINING BA-RELATED"/>
    <property type="match status" value="1"/>
</dbReference>
<organism evidence="2">
    <name type="scientific">Cladocopium goreaui</name>
    <dbReference type="NCBI Taxonomy" id="2562237"/>
    <lineage>
        <taxon>Eukaryota</taxon>
        <taxon>Sar</taxon>
        <taxon>Alveolata</taxon>
        <taxon>Dinophyceae</taxon>
        <taxon>Suessiales</taxon>
        <taxon>Symbiodiniaceae</taxon>
        <taxon>Cladocopium</taxon>
    </lineage>
</organism>
<accession>A0A9P1GIH7</accession>
<dbReference type="EMBL" id="CAMXCT020005190">
    <property type="protein sequence ID" value="CAL1165012.1"/>
    <property type="molecule type" value="Genomic_DNA"/>
</dbReference>
<dbReference type="InterPro" id="IPR051710">
    <property type="entry name" value="Phosphatase_SH3-domain"/>
</dbReference>
<comment type="caution">
    <text evidence="2">The sequence shown here is derived from an EMBL/GenBank/DDBJ whole genome shotgun (WGS) entry which is preliminary data.</text>
</comment>
<dbReference type="OrthoDB" id="6777263at2759"/>
<evidence type="ECO:0000313" key="3">
    <source>
        <dbReference type="EMBL" id="CAL4798949.1"/>
    </source>
</evidence>
<gene>
    <name evidence="2" type="ORF">C1SCF055_LOCUS36779</name>
</gene>
<feature type="region of interest" description="Disordered" evidence="1">
    <location>
        <begin position="207"/>
        <end position="230"/>
    </location>
</feature>
<reference evidence="2" key="1">
    <citation type="submission" date="2022-10" db="EMBL/GenBank/DDBJ databases">
        <authorList>
            <person name="Chen Y."/>
            <person name="Dougan E. K."/>
            <person name="Chan C."/>
            <person name="Rhodes N."/>
            <person name="Thang M."/>
        </authorList>
    </citation>
    <scope>NUCLEOTIDE SEQUENCE</scope>
</reference>
<dbReference type="CDD" id="cd07067">
    <property type="entry name" value="HP_PGM_like"/>
    <property type="match status" value="1"/>
</dbReference>
<dbReference type="SUPFAM" id="SSF53254">
    <property type="entry name" value="Phosphoglycerate mutase-like"/>
    <property type="match status" value="1"/>
</dbReference>
<dbReference type="AlphaFoldDB" id="A0A9P1GIH7"/>
<protein>
    <submittedName>
        <fullName evidence="3">Poly(ADP-ribose) glycohydrolase</fullName>
    </submittedName>
</protein>
<dbReference type="PANTHER" id="PTHR16469">
    <property type="entry name" value="UBIQUITIN-ASSOCIATED AND SH3 DOMAIN-CONTAINING BA-RELATED"/>
    <property type="match status" value="1"/>
</dbReference>
<keyword evidence="4" id="KW-1185">Reference proteome</keyword>
<evidence type="ECO:0000256" key="1">
    <source>
        <dbReference type="SAM" id="MobiDB-lite"/>
    </source>
</evidence>
<proteinExistence type="predicted"/>
<evidence type="ECO:0000313" key="2">
    <source>
        <dbReference type="EMBL" id="CAI4011637.1"/>
    </source>
</evidence>
<dbReference type="SMART" id="SM00855">
    <property type="entry name" value="PGAM"/>
    <property type="match status" value="1"/>
</dbReference>
<dbReference type="Gene3D" id="3.40.50.1240">
    <property type="entry name" value="Phosphoglycerate mutase-like"/>
    <property type="match status" value="1"/>
</dbReference>
<dbReference type="EMBL" id="CAMXCT030005190">
    <property type="protein sequence ID" value="CAL4798949.1"/>
    <property type="molecule type" value="Genomic_DNA"/>
</dbReference>
<sequence length="337" mass="36908">MGRKATLVVLVRHGERLDEADRFAWQQMRTHETQYDPPLTKTGYKQSSLAAKKVLQQLANSGAPPVTTIYSSPTARTLGTAAAMAQEVGVSRVLPAYGLNCCAAAKMTGVASKYWGPPTEATMRGVACSWPPLQDAKEVNQRNRSERGFVQSLQELASAHGEESVIMVSHREGIWEVLQHFGRRPHKEYCSTHYLWYDHDSQKLTLWDPDKDPAESDAAGPRSGAKTATTDLGAILAKGQGRLALKGTHGRKLWQTPGVRDLWVEGGEIHPGEVIELCSSPQASEGDEGDFVLVRKENGIEGWTKVRNLSSAVLPEAIECRRMAGRMVPEALKALAN</sequence>